<reference evidence="1" key="1">
    <citation type="submission" date="2020-05" db="EMBL/GenBank/DDBJ databases">
        <title>Large-scale comparative analyses of tick genomes elucidate their genetic diversity and vector capacities.</title>
        <authorList>
            <person name="Jia N."/>
            <person name="Wang J."/>
            <person name="Shi W."/>
            <person name="Du L."/>
            <person name="Sun Y."/>
            <person name="Zhan W."/>
            <person name="Jiang J."/>
            <person name="Wang Q."/>
            <person name="Zhang B."/>
            <person name="Ji P."/>
            <person name="Sakyi L.B."/>
            <person name="Cui X."/>
            <person name="Yuan T."/>
            <person name="Jiang B."/>
            <person name="Yang W."/>
            <person name="Lam T.T.-Y."/>
            <person name="Chang Q."/>
            <person name="Ding S."/>
            <person name="Wang X."/>
            <person name="Zhu J."/>
            <person name="Ruan X."/>
            <person name="Zhao L."/>
            <person name="Wei J."/>
            <person name="Que T."/>
            <person name="Du C."/>
            <person name="Cheng J."/>
            <person name="Dai P."/>
            <person name="Han X."/>
            <person name="Huang E."/>
            <person name="Gao Y."/>
            <person name="Liu J."/>
            <person name="Shao H."/>
            <person name="Ye R."/>
            <person name="Li L."/>
            <person name="Wei W."/>
            <person name="Wang X."/>
            <person name="Wang C."/>
            <person name="Yang T."/>
            <person name="Huo Q."/>
            <person name="Li W."/>
            <person name="Guo W."/>
            <person name="Chen H."/>
            <person name="Zhou L."/>
            <person name="Ni X."/>
            <person name="Tian J."/>
            <person name="Zhou Y."/>
            <person name="Sheng Y."/>
            <person name="Liu T."/>
            <person name="Pan Y."/>
            <person name="Xia L."/>
            <person name="Li J."/>
            <person name="Zhao F."/>
            <person name="Cao W."/>
        </authorList>
    </citation>
    <scope>NUCLEOTIDE SEQUENCE</scope>
    <source>
        <strain evidence="1">Hyas-2018</strain>
    </source>
</reference>
<comment type="caution">
    <text evidence="1">The sequence shown here is derived from an EMBL/GenBank/DDBJ whole genome shotgun (WGS) entry which is preliminary data.</text>
</comment>
<proteinExistence type="predicted"/>
<evidence type="ECO:0000313" key="2">
    <source>
        <dbReference type="Proteomes" id="UP000821845"/>
    </source>
</evidence>
<dbReference type="Proteomes" id="UP000821845">
    <property type="component" value="Chromosome 4"/>
</dbReference>
<organism evidence="1 2">
    <name type="scientific">Hyalomma asiaticum</name>
    <name type="common">Tick</name>
    <dbReference type="NCBI Taxonomy" id="266040"/>
    <lineage>
        <taxon>Eukaryota</taxon>
        <taxon>Metazoa</taxon>
        <taxon>Ecdysozoa</taxon>
        <taxon>Arthropoda</taxon>
        <taxon>Chelicerata</taxon>
        <taxon>Arachnida</taxon>
        <taxon>Acari</taxon>
        <taxon>Parasitiformes</taxon>
        <taxon>Ixodida</taxon>
        <taxon>Ixodoidea</taxon>
        <taxon>Ixodidae</taxon>
        <taxon>Hyalomminae</taxon>
        <taxon>Hyalomma</taxon>
    </lineage>
</organism>
<gene>
    <name evidence="1" type="ORF">HPB50_003054</name>
</gene>
<name>A0ACB7SDY8_HYAAI</name>
<accession>A0ACB7SDY8</accession>
<evidence type="ECO:0000313" key="1">
    <source>
        <dbReference type="EMBL" id="KAH6932151.1"/>
    </source>
</evidence>
<protein>
    <submittedName>
        <fullName evidence="1">Uncharacterized protein</fullName>
    </submittedName>
</protein>
<dbReference type="EMBL" id="CM023484">
    <property type="protein sequence ID" value="KAH6932151.1"/>
    <property type="molecule type" value="Genomic_DNA"/>
</dbReference>
<keyword evidence="2" id="KW-1185">Reference proteome</keyword>
<sequence>MSDRTVSAASVRTTSIKVAEQVAIPLALTTNDPSPNFSDSMTAIRSFDANQISLDARSSLTKSTIFLLELTRFPAHMGASVGGIASPNKMARAWAQGLILRPGQTSPRTLQGRGVVRRRRRPTDHLSRGNWSLYTRQEILSRSAQGAQSKTGDSQL</sequence>